<proteinExistence type="inferred from homology"/>
<comment type="domain">
    <text evidence="2">A Gly-cisPro motif from one monomer fits into the active site of the other monomer to allow specific chiral rejection of L-amino acids.</text>
</comment>
<keyword evidence="2" id="KW-0820">tRNA-binding</keyword>
<dbReference type="GO" id="GO:0000049">
    <property type="term" value="F:tRNA binding"/>
    <property type="evidence" value="ECO:0007669"/>
    <property type="project" value="UniProtKB-UniRule"/>
</dbReference>
<dbReference type="InterPro" id="IPR023509">
    <property type="entry name" value="DTD-like_sf"/>
</dbReference>
<dbReference type="Proteomes" id="UP000318483">
    <property type="component" value="Chromosome"/>
</dbReference>
<keyword evidence="2" id="KW-0694">RNA-binding</keyword>
<dbReference type="AlphaFoldDB" id="A0A5B8I9I8"/>
<dbReference type="CDD" id="cd00563">
    <property type="entry name" value="Dtyr_deacylase"/>
    <property type="match status" value="1"/>
</dbReference>
<dbReference type="GO" id="GO:0051500">
    <property type="term" value="F:D-tyrosyl-tRNA(Tyr) deacylase activity"/>
    <property type="evidence" value="ECO:0007669"/>
    <property type="project" value="TreeGrafter"/>
</dbReference>
<comment type="similarity">
    <text evidence="1 2">Belongs to the DTD family.</text>
</comment>
<comment type="catalytic activity">
    <reaction evidence="2">
        <text>a D-aminoacyl-tRNA + H2O = a tRNA + a D-alpha-amino acid + H(+)</text>
        <dbReference type="Rhea" id="RHEA:13953"/>
        <dbReference type="Rhea" id="RHEA-COMP:10123"/>
        <dbReference type="Rhea" id="RHEA-COMP:10124"/>
        <dbReference type="ChEBI" id="CHEBI:15377"/>
        <dbReference type="ChEBI" id="CHEBI:15378"/>
        <dbReference type="ChEBI" id="CHEBI:59871"/>
        <dbReference type="ChEBI" id="CHEBI:78442"/>
        <dbReference type="ChEBI" id="CHEBI:79333"/>
        <dbReference type="EC" id="3.1.1.96"/>
    </reaction>
</comment>
<dbReference type="EC" id="3.1.1.96" evidence="2"/>
<dbReference type="GO" id="GO:0106026">
    <property type="term" value="F:Gly-tRNA(Ala) deacylase activity"/>
    <property type="evidence" value="ECO:0007669"/>
    <property type="project" value="UniProtKB-UniRule"/>
</dbReference>
<protein>
    <recommendedName>
        <fullName evidence="2">D-aminoacyl-tRNA deacylase</fullName>
        <shortName evidence="2">DTD</shortName>
        <ecNumber evidence="2">3.1.1.96</ecNumber>
    </recommendedName>
    <alternativeName>
        <fullName evidence="2">Gly-tRNA(Ala) deacylase</fullName>
        <ecNumber evidence="2">3.1.1.-</ecNumber>
    </alternativeName>
</protein>
<dbReference type="EC" id="3.1.1.-" evidence="2"/>
<evidence type="ECO:0000256" key="2">
    <source>
        <dbReference type="HAMAP-Rule" id="MF_00518"/>
    </source>
</evidence>
<dbReference type="GO" id="GO:0043908">
    <property type="term" value="F:Ser(Gly)-tRNA(Ala) hydrolase activity"/>
    <property type="evidence" value="ECO:0007669"/>
    <property type="project" value="UniProtKB-UniRule"/>
</dbReference>
<accession>A0A5B8I9I8</accession>
<name>A0A5B8I9I8_9RHOB</name>
<dbReference type="Gene3D" id="3.50.80.10">
    <property type="entry name" value="D-tyrosyl-tRNA(Tyr) deacylase"/>
    <property type="match status" value="1"/>
</dbReference>
<organism evidence="3 4">
    <name type="scientific">Qingshengfaniella alkalisoli</name>
    <dbReference type="NCBI Taxonomy" id="2599296"/>
    <lineage>
        <taxon>Bacteria</taxon>
        <taxon>Pseudomonadati</taxon>
        <taxon>Pseudomonadota</taxon>
        <taxon>Alphaproteobacteria</taxon>
        <taxon>Rhodobacterales</taxon>
        <taxon>Paracoccaceae</taxon>
        <taxon>Qingshengfaniella</taxon>
    </lineage>
</organism>
<dbReference type="NCBIfam" id="TIGR00256">
    <property type="entry name" value="D-aminoacyl-tRNA deacylase"/>
    <property type="match status" value="1"/>
</dbReference>
<evidence type="ECO:0000313" key="3">
    <source>
        <dbReference type="EMBL" id="QDY69646.1"/>
    </source>
</evidence>
<dbReference type="KEGG" id="lit:FPZ52_08445"/>
<dbReference type="SUPFAM" id="SSF69500">
    <property type="entry name" value="DTD-like"/>
    <property type="match status" value="1"/>
</dbReference>
<comment type="subunit">
    <text evidence="2">Homodimer.</text>
</comment>
<dbReference type="InterPro" id="IPR003732">
    <property type="entry name" value="Daa-tRNA_deacyls_DTD"/>
</dbReference>
<keyword evidence="4" id="KW-1185">Reference proteome</keyword>
<keyword evidence="2 3" id="KW-0378">Hydrolase</keyword>
<sequence>MRALLQRVSRASVSVEGAVVGEIGQGLLILACATDGDTSETVPPLARKIAKLRIFADESGKMNRSLLAVGGAALVVSQFTLAAVTRSGNRPGFSGAAAPELAESLYLQLAHELSQMAIPVATGRFGANMQVSLLNDGPVTIWLDTNAP</sequence>
<gene>
    <name evidence="2" type="primary">dtd</name>
    <name evidence="3" type="ORF">FPZ52_08445</name>
</gene>
<dbReference type="GO" id="GO:0019478">
    <property type="term" value="P:D-amino acid catabolic process"/>
    <property type="evidence" value="ECO:0007669"/>
    <property type="project" value="UniProtKB-UniRule"/>
</dbReference>
<dbReference type="RefSeq" id="WP_146365023.1">
    <property type="nucleotide sequence ID" value="NZ_CP042261.1"/>
</dbReference>
<evidence type="ECO:0000256" key="1">
    <source>
        <dbReference type="ARBA" id="ARBA00009673"/>
    </source>
</evidence>
<dbReference type="HAMAP" id="MF_00518">
    <property type="entry name" value="Deacylase_Dtd"/>
    <property type="match status" value="1"/>
</dbReference>
<dbReference type="EMBL" id="CP042261">
    <property type="protein sequence ID" value="QDY69646.1"/>
    <property type="molecule type" value="Genomic_DNA"/>
</dbReference>
<evidence type="ECO:0000313" key="4">
    <source>
        <dbReference type="Proteomes" id="UP000318483"/>
    </source>
</evidence>
<comment type="catalytic activity">
    <reaction evidence="2">
        <text>glycyl-tRNA(Ala) + H2O = tRNA(Ala) + glycine + H(+)</text>
        <dbReference type="Rhea" id="RHEA:53744"/>
        <dbReference type="Rhea" id="RHEA-COMP:9657"/>
        <dbReference type="Rhea" id="RHEA-COMP:13640"/>
        <dbReference type="ChEBI" id="CHEBI:15377"/>
        <dbReference type="ChEBI" id="CHEBI:15378"/>
        <dbReference type="ChEBI" id="CHEBI:57305"/>
        <dbReference type="ChEBI" id="CHEBI:78442"/>
        <dbReference type="ChEBI" id="CHEBI:78522"/>
    </reaction>
</comment>
<dbReference type="GO" id="GO:0005737">
    <property type="term" value="C:cytoplasm"/>
    <property type="evidence" value="ECO:0007669"/>
    <property type="project" value="UniProtKB-SubCell"/>
</dbReference>
<comment type="subcellular location">
    <subcellularLocation>
        <location evidence="2">Cytoplasm</location>
    </subcellularLocation>
</comment>
<dbReference type="Pfam" id="PF02580">
    <property type="entry name" value="Tyr_Deacylase"/>
    <property type="match status" value="1"/>
</dbReference>
<feature type="short sequence motif" description="Gly-cisPro motif, important for rejection of L-amino acids" evidence="2">
    <location>
        <begin position="137"/>
        <end position="138"/>
    </location>
</feature>
<comment type="function">
    <text evidence="2">An aminoacyl-tRNA editing enzyme that deacylates mischarged D-aminoacyl-tRNAs. Also deacylates mischarged glycyl-tRNA(Ala), protecting cells against glycine mischarging by AlaRS. Acts via tRNA-based rather than protein-based catalysis; rejects L-amino acids rather than detecting D-amino acids in the active site. By recycling D-aminoacyl-tRNA to D-amino acids and free tRNA molecules, this enzyme counteracts the toxicity associated with the formation of D-aminoacyl-tRNA entities in vivo and helps enforce protein L-homochirality.</text>
</comment>
<dbReference type="FunFam" id="3.50.80.10:FF:000001">
    <property type="entry name" value="D-aminoacyl-tRNA deacylase"/>
    <property type="match status" value="1"/>
</dbReference>
<dbReference type="PANTHER" id="PTHR10472">
    <property type="entry name" value="D-TYROSYL-TRNA TYR DEACYLASE"/>
    <property type="match status" value="1"/>
</dbReference>
<dbReference type="OrthoDB" id="9801395at2"/>
<dbReference type="PANTHER" id="PTHR10472:SF5">
    <property type="entry name" value="D-AMINOACYL-TRNA DEACYLASE 1"/>
    <property type="match status" value="1"/>
</dbReference>
<keyword evidence="2" id="KW-0963">Cytoplasm</keyword>
<reference evidence="3 4" key="1">
    <citation type="submission" date="2019-07" db="EMBL/GenBank/DDBJ databases">
        <title>Litoreibacter alkalisoli sp. nov., isolated from saline-alkaline soil.</title>
        <authorList>
            <person name="Wang S."/>
            <person name="Xu L."/>
            <person name="Xing Y.-T."/>
            <person name="Sun J.-Q."/>
        </authorList>
    </citation>
    <scope>NUCLEOTIDE SEQUENCE [LARGE SCALE GENOMIC DNA]</scope>
    <source>
        <strain evidence="3 4">LN3S51</strain>
    </source>
</reference>